<dbReference type="InterPro" id="IPR029021">
    <property type="entry name" value="Prot-tyrosine_phosphatase-like"/>
</dbReference>
<dbReference type="Proteomes" id="UP000031036">
    <property type="component" value="Unassembled WGS sequence"/>
</dbReference>
<organism evidence="2 4">
    <name type="scientific">Toxocara canis</name>
    <name type="common">Canine roundworm</name>
    <dbReference type="NCBI Taxonomy" id="6265"/>
    <lineage>
        <taxon>Eukaryota</taxon>
        <taxon>Metazoa</taxon>
        <taxon>Ecdysozoa</taxon>
        <taxon>Nematoda</taxon>
        <taxon>Chromadorea</taxon>
        <taxon>Rhabditida</taxon>
        <taxon>Spirurina</taxon>
        <taxon>Ascaridomorpha</taxon>
        <taxon>Ascaridoidea</taxon>
        <taxon>Toxocaridae</taxon>
        <taxon>Toxocara</taxon>
    </lineage>
</organism>
<dbReference type="OMA" id="CANSNGP"/>
<reference evidence="2 4" key="1">
    <citation type="submission" date="2014-11" db="EMBL/GenBank/DDBJ databases">
        <title>Genetic blueprint of the zoonotic pathogen Toxocara canis.</title>
        <authorList>
            <person name="Zhu X.-Q."/>
            <person name="Korhonen P.K."/>
            <person name="Cai H."/>
            <person name="Young N.D."/>
            <person name="Nejsum P."/>
            <person name="von Samson-Himmelstjerna G."/>
            <person name="Boag P.R."/>
            <person name="Tan P."/>
            <person name="Li Q."/>
            <person name="Min J."/>
            <person name="Yang Y."/>
            <person name="Wang X."/>
            <person name="Fang X."/>
            <person name="Hall R.S."/>
            <person name="Hofmann A."/>
            <person name="Sternberg P.W."/>
            <person name="Jex A.R."/>
            <person name="Gasser R.B."/>
        </authorList>
    </citation>
    <scope>NUCLEOTIDE SEQUENCE [LARGE SCALE GENOMIC DNA]</scope>
    <source>
        <strain evidence="2">PN_DK_2014</strain>
    </source>
</reference>
<evidence type="ECO:0000256" key="1">
    <source>
        <dbReference type="SAM" id="MobiDB-lite"/>
    </source>
</evidence>
<dbReference type="OrthoDB" id="5828610at2759"/>
<reference evidence="3" key="2">
    <citation type="submission" date="2018-11" db="EMBL/GenBank/DDBJ databases">
        <authorList>
            <consortium name="Pathogen Informatics"/>
        </authorList>
    </citation>
    <scope>NUCLEOTIDE SEQUENCE [LARGE SCALE GENOMIC DNA]</scope>
</reference>
<protein>
    <submittedName>
        <fullName evidence="2">Uncharacterized protein</fullName>
    </submittedName>
</protein>
<feature type="compositionally biased region" description="Basic and acidic residues" evidence="1">
    <location>
        <begin position="238"/>
        <end position="250"/>
    </location>
</feature>
<evidence type="ECO:0000313" key="4">
    <source>
        <dbReference type="Proteomes" id="UP000031036"/>
    </source>
</evidence>
<name>A0A0B2VRB0_TOXCA</name>
<feature type="region of interest" description="Disordered" evidence="1">
    <location>
        <begin position="238"/>
        <end position="268"/>
    </location>
</feature>
<dbReference type="Gene3D" id="3.90.190.10">
    <property type="entry name" value="Protein tyrosine phosphatase superfamily"/>
    <property type="match status" value="1"/>
</dbReference>
<feature type="region of interest" description="Disordered" evidence="1">
    <location>
        <begin position="43"/>
        <end position="75"/>
    </location>
</feature>
<keyword evidence="4" id="KW-1185">Reference proteome</keyword>
<dbReference type="AlphaFoldDB" id="A0A0B2VRB0"/>
<dbReference type="EMBL" id="UYWY01021867">
    <property type="protein sequence ID" value="VDM45049.1"/>
    <property type="molecule type" value="Genomic_DNA"/>
</dbReference>
<evidence type="ECO:0000313" key="2">
    <source>
        <dbReference type="EMBL" id="KHN83942.1"/>
    </source>
</evidence>
<dbReference type="SUPFAM" id="SSF52799">
    <property type="entry name" value="(Phosphotyrosine protein) phosphatases II"/>
    <property type="match status" value="1"/>
</dbReference>
<accession>A0A0B2VRB0</accession>
<sequence>METIAAEWIGKRKTRVLSRSLTGPSLAAPSRIDVDPNILKVKSAHSADGSSRGRQKHREQDSCNELPRSRGAGSLDAGMGELARVLRSETSVSPNRGRTYYRVLEFLSCGSIEAATNIQMLCSNRIGYLLNLTGIETLRRKTAMACNCGVDKYHHPIERSFDIESEASAQVLIFNADGQDSCQAMALQYIMQYHGIPLKNAWEYLKNIEGGVEIKLSENFNGALRLWDMRLEEQKKSGRAHAWRDNRERPSSVGSVGSFHSQRKIAWI</sequence>
<dbReference type="EMBL" id="JPKZ01001120">
    <property type="protein sequence ID" value="KHN83942.1"/>
    <property type="molecule type" value="Genomic_DNA"/>
</dbReference>
<gene>
    <name evidence="2" type="ORF">Tcan_15564</name>
    <name evidence="3" type="ORF">TCNE_LOCUS13728</name>
</gene>
<evidence type="ECO:0000313" key="3">
    <source>
        <dbReference type="EMBL" id="VDM45049.1"/>
    </source>
</evidence>
<proteinExistence type="predicted"/>